<dbReference type="PANTHER" id="PTHR48079">
    <property type="entry name" value="PROTEIN YEEZ"/>
    <property type="match status" value="1"/>
</dbReference>
<dbReference type="Gene3D" id="3.40.50.720">
    <property type="entry name" value="NAD(P)-binding Rossmann-like Domain"/>
    <property type="match status" value="1"/>
</dbReference>
<dbReference type="PANTHER" id="PTHR48079:SF6">
    <property type="entry name" value="NAD(P)-BINDING DOMAIN-CONTAINING PROTEIN-RELATED"/>
    <property type="match status" value="1"/>
</dbReference>
<gene>
    <name evidence="2" type="ORF">C7B45_10435</name>
</gene>
<reference evidence="2 3" key="1">
    <citation type="journal article" date="2014" name="BMC Genomics">
        <title>Comparison of environmental and isolate Sulfobacillus genomes reveals diverse carbon, sulfur, nitrogen, and hydrogen metabolisms.</title>
        <authorList>
            <person name="Justice N.B."/>
            <person name="Norman A."/>
            <person name="Brown C.T."/>
            <person name="Singh A."/>
            <person name="Thomas B.C."/>
            <person name="Banfield J.F."/>
        </authorList>
    </citation>
    <scope>NUCLEOTIDE SEQUENCE [LARGE SCALE GENOMIC DNA]</scope>
    <source>
        <strain evidence="2">AMDSBA3</strain>
    </source>
</reference>
<name>A0A2T2WH12_9FIRM</name>
<dbReference type="Pfam" id="PF01370">
    <property type="entry name" value="Epimerase"/>
    <property type="match status" value="1"/>
</dbReference>
<dbReference type="CDD" id="cd05228">
    <property type="entry name" value="AR_FR_like_1_SDR_e"/>
    <property type="match status" value="1"/>
</dbReference>
<dbReference type="InterPro" id="IPR017829">
    <property type="entry name" value="Hopanoid-assoc_sugar_epimerase"/>
</dbReference>
<dbReference type="Proteomes" id="UP000241848">
    <property type="component" value="Unassembled WGS sequence"/>
</dbReference>
<dbReference type="InterPro" id="IPR051783">
    <property type="entry name" value="NAD(P)-dependent_oxidoreduct"/>
</dbReference>
<proteinExistence type="predicted"/>
<dbReference type="InterPro" id="IPR001509">
    <property type="entry name" value="Epimerase_deHydtase"/>
</dbReference>
<evidence type="ECO:0000259" key="1">
    <source>
        <dbReference type="Pfam" id="PF01370"/>
    </source>
</evidence>
<accession>A0A2T2WH12</accession>
<evidence type="ECO:0000313" key="2">
    <source>
        <dbReference type="EMBL" id="PSR21527.1"/>
    </source>
</evidence>
<sequence length="340" mass="37584">MRALVTGASGFIGSYVMEALLDRGVQVRAMARNGPAADYLRQWPVEIVYGDLTTGLGLEDACQGVHVIFHVAAFYSLERRYQHLMYETNIGGTQRLLAAMRRASSVERMIYTSSTATVGLRPDHQPADESLEVDPNTLPHGYKRSKVLAEQVVRQAVKDGMNVVIVNPSTPIGARDVKPTPTGALIRDAVLGRMPAYVETGLNWVAVRDVAQGHLLAWEKGQCGERYILGHENLTLRQLFERIERLGAIKAPRLKIPLGIAMGVAYVDELVWSRIQRKPPKAPIAGVELAKRQMFYSATRAVLELGLPQTPLDQALAEAIQWFRACEANHRPHAARPLVP</sequence>
<dbReference type="EMBL" id="PXYV01000032">
    <property type="protein sequence ID" value="PSR21527.1"/>
    <property type="molecule type" value="Genomic_DNA"/>
</dbReference>
<dbReference type="InterPro" id="IPR036291">
    <property type="entry name" value="NAD(P)-bd_dom_sf"/>
</dbReference>
<evidence type="ECO:0000313" key="3">
    <source>
        <dbReference type="Proteomes" id="UP000241848"/>
    </source>
</evidence>
<dbReference type="SUPFAM" id="SSF51735">
    <property type="entry name" value="NAD(P)-binding Rossmann-fold domains"/>
    <property type="match status" value="1"/>
</dbReference>
<feature type="domain" description="NAD-dependent epimerase/dehydratase" evidence="1">
    <location>
        <begin position="3"/>
        <end position="230"/>
    </location>
</feature>
<organism evidence="2 3">
    <name type="scientific">Sulfobacillus acidophilus</name>
    <dbReference type="NCBI Taxonomy" id="53633"/>
    <lineage>
        <taxon>Bacteria</taxon>
        <taxon>Bacillati</taxon>
        <taxon>Bacillota</taxon>
        <taxon>Clostridia</taxon>
        <taxon>Eubacteriales</taxon>
        <taxon>Clostridiales Family XVII. Incertae Sedis</taxon>
        <taxon>Sulfobacillus</taxon>
    </lineage>
</organism>
<dbReference type="NCBIfam" id="TIGR03466">
    <property type="entry name" value="HpnA"/>
    <property type="match status" value="1"/>
</dbReference>
<dbReference type="GO" id="GO:0004029">
    <property type="term" value="F:aldehyde dehydrogenase (NAD+) activity"/>
    <property type="evidence" value="ECO:0007669"/>
    <property type="project" value="TreeGrafter"/>
</dbReference>
<dbReference type="GO" id="GO:0005737">
    <property type="term" value="C:cytoplasm"/>
    <property type="evidence" value="ECO:0007669"/>
    <property type="project" value="TreeGrafter"/>
</dbReference>
<protein>
    <submittedName>
        <fullName evidence="2">Dihydroflavonol 4-reductase</fullName>
    </submittedName>
</protein>
<comment type="caution">
    <text evidence="2">The sequence shown here is derived from an EMBL/GenBank/DDBJ whole genome shotgun (WGS) entry which is preliminary data.</text>
</comment>
<dbReference type="AlphaFoldDB" id="A0A2T2WH12"/>